<evidence type="ECO:0000313" key="1">
    <source>
        <dbReference type="EMBL" id="MDA5623384.1"/>
    </source>
</evidence>
<sequence>MLKKLCIVFALFSLTACVAYYPYPDYQPRSKPISKPSYDPPLAPSFETQTQRGYPKEKKGYYKISTEHMNKFIQAKNNVEYCLLPELGQQEDARLTALEKHLVKAIIHEQLENIVGKSSAKVIYDDPDAYGYFEFKYQQLKHDLTNIRESECRQLKERYNQRFKDLKRQRGLENRSGHPIERRIQDQQQAIEDKIRDQQMSIERKMREQQEAMERKILGQPEPMYKPKRDISIDWSHPLDRW</sequence>
<dbReference type="RefSeq" id="WP_005751774.1">
    <property type="nucleotide sequence ID" value="NZ_AP025519.1"/>
</dbReference>
<dbReference type="KEGG" id="pmul:DR93_924"/>
<dbReference type="AlphaFoldDB" id="A0A1E3XM46"/>
<dbReference type="InterPro" id="IPR035279">
    <property type="entry name" value="DUF5358"/>
</dbReference>
<comment type="caution">
    <text evidence="1">The sequence shown here is derived from an EMBL/GenBank/DDBJ whole genome shotgun (WGS) entry which is preliminary data.</text>
</comment>
<gene>
    <name evidence="1" type="ORF">NM948_07465</name>
</gene>
<dbReference type="PROSITE" id="PS51257">
    <property type="entry name" value="PROKAR_LIPOPROTEIN"/>
    <property type="match status" value="1"/>
</dbReference>
<accession>A0A1E3XM46</accession>
<name>A0A1E3XM46_PASMD</name>
<organism evidence="1 2">
    <name type="scientific">Pasteurella multocida</name>
    <dbReference type="NCBI Taxonomy" id="747"/>
    <lineage>
        <taxon>Bacteria</taxon>
        <taxon>Pseudomonadati</taxon>
        <taxon>Pseudomonadota</taxon>
        <taxon>Gammaproteobacteria</taxon>
        <taxon>Pasteurellales</taxon>
        <taxon>Pasteurellaceae</taxon>
        <taxon>Pasteurella</taxon>
    </lineage>
</organism>
<proteinExistence type="predicted"/>
<protein>
    <submittedName>
        <fullName evidence="1">DUF5358 domain-containing protein</fullName>
    </submittedName>
</protein>
<dbReference type="EMBL" id="JANJHC010000014">
    <property type="protein sequence ID" value="MDA5623384.1"/>
    <property type="molecule type" value="Genomic_DNA"/>
</dbReference>
<dbReference type="Pfam" id="PF17311">
    <property type="entry name" value="DUF5358"/>
    <property type="match status" value="1"/>
</dbReference>
<dbReference type="Proteomes" id="UP001145481">
    <property type="component" value="Unassembled WGS sequence"/>
</dbReference>
<evidence type="ECO:0000313" key="2">
    <source>
        <dbReference type="Proteomes" id="UP001145481"/>
    </source>
</evidence>
<reference evidence="1" key="1">
    <citation type="submission" date="2022-07" db="EMBL/GenBank/DDBJ databases">
        <title>Genome-based characterization of novel serogroup A variants of Pasteurella multocida.</title>
        <authorList>
            <person name="Prajapati A."/>
            <person name="Yogisharadhya R."/>
            <person name="Mohanty N."/>
            <person name="Chanda M."/>
            <person name="Mendem S.K."/>
            <person name="Siddaramappa S."/>
            <person name="Shivachandra S.B."/>
        </authorList>
    </citation>
    <scope>NUCLEOTIDE SEQUENCE</scope>
    <source>
        <strain evidence="1">NIVEDIPm19</strain>
    </source>
</reference>